<dbReference type="PANTHER" id="PTHR15020">
    <property type="entry name" value="FLAVIN REDUCTASE-RELATED"/>
    <property type="match status" value="1"/>
</dbReference>
<gene>
    <name evidence="2" type="ORF">ACFQPE_05995</name>
</gene>
<dbReference type="SUPFAM" id="SSF51735">
    <property type="entry name" value="NAD(P)-binding Rossmann-fold domains"/>
    <property type="match status" value="1"/>
</dbReference>
<evidence type="ECO:0000259" key="1">
    <source>
        <dbReference type="Pfam" id="PF13460"/>
    </source>
</evidence>
<dbReference type="Gene3D" id="3.40.50.720">
    <property type="entry name" value="NAD(P)-binding Rossmann-like Domain"/>
    <property type="match status" value="1"/>
</dbReference>
<evidence type="ECO:0000313" key="2">
    <source>
        <dbReference type="EMBL" id="MFC7316349.1"/>
    </source>
</evidence>
<accession>A0ABD6A6X0</accession>
<dbReference type="CDD" id="cd05243">
    <property type="entry name" value="SDR_a5"/>
    <property type="match status" value="1"/>
</dbReference>
<dbReference type="RefSeq" id="WP_368410818.1">
    <property type="nucleotide sequence ID" value="NZ_JBHTBF010000002.1"/>
</dbReference>
<sequence length="238" mass="24791">MTEMTVLVAGASGRTGRDVLDALLDAGIRVRALTSSPETVETLELQGADEVVVGDLLAISTAREAVEGADAVICAVGSTPGANLLRGPLVDREGVVNLVDAAADEGVDRFVLVSAIGVGDSKEGMPGPFRALLDLFGILDAKEASEEHLRRSGLDYTIVRPGGLTNDPAAGDVLVGEGGDTVSGSIPRADVARLLVAALFTPESENRTFEVVSREGRRGSVTGVVDVDWRHPEPVVRR</sequence>
<comment type="caution">
    <text evidence="2">The sequence shown here is derived from an EMBL/GenBank/DDBJ whole genome shotgun (WGS) entry which is preliminary data.</text>
</comment>
<protein>
    <submittedName>
        <fullName evidence="2">SDR family oxidoreductase</fullName>
    </submittedName>
</protein>
<reference evidence="2 3" key="1">
    <citation type="journal article" date="2019" name="Int. J. Syst. Evol. Microbiol.">
        <title>The Global Catalogue of Microorganisms (GCM) 10K type strain sequencing project: providing services to taxonomists for standard genome sequencing and annotation.</title>
        <authorList>
            <consortium name="The Broad Institute Genomics Platform"/>
            <consortium name="The Broad Institute Genome Sequencing Center for Infectious Disease"/>
            <person name="Wu L."/>
            <person name="Ma J."/>
        </authorList>
    </citation>
    <scope>NUCLEOTIDE SEQUENCE [LARGE SCALE GENOMIC DNA]</scope>
    <source>
        <strain evidence="2 3">PSR21</strain>
    </source>
</reference>
<dbReference type="AlphaFoldDB" id="A0ABD6A6X0"/>
<dbReference type="Proteomes" id="UP001596547">
    <property type="component" value="Unassembled WGS sequence"/>
</dbReference>
<feature type="domain" description="NAD(P)-binding" evidence="1">
    <location>
        <begin position="10"/>
        <end position="202"/>
    </location>
</feature>
<evidence type="ECO:0000313" key="3">
    <source>
        <dbReference type="Proteomes" id="UP001596547"/>
    </source>
</evidence>
<dbReference type="Pfam" id="PF13460">
    <property type="entry name" value="NAD_binding_10"/>
    <property type="match status" value="1"/>
</dbReference>
<keyword evidence="3" id="KW-1185">Reference proteome</keyword>
<dbReference type="InterPro" id="IPR016040">
    <property type="entry name" value="NAD(P)-bd_dom"/>
</dbReference>
<proteinExistence type="predicted"/>
<dbReference type="PANTHER" id="PTHR15020:SF50">
    <property type="entry name" value="UPF0659 PROTEIN YMR090W"/>
    <property type="match status" value="1"/>
</dbReference>
<name>A0ABD6A6X0_9EURY</name>
<dbReference type="InterPro" id="IPR036291">
    <property type="entry name" value="NAD(P)-bd_dom_sf"/>
</dbReference>
<dbReference type="EMBL" id="JBHTBF010000002">
    <property type="protein sequence ID" value="MFC7316349.1"/>
    <property type="molecule type" value="Genomic_DNA"/>
</dbReference>
<organism evidence="2 3">
    <name type="scientific">Halomarina halobia</name>
    <dbReference type="NCBI Taxonomy" id="3033386"/>
    <lineage>
        <taxon>Archaea</taxon>
        <taxon>Methanobacteriati</taxon>
        <taxon>Methanobacteriota</taxon>
        <taxon>Stenosarchaea group</taxon>
        <taxon>Halobacteria</taxon>
        <taxon>Halobacteriales</taxon>
        <taxon>Natronomonadaceae</taxon>
        <taxon>Halomarina</taxon>
    </lineage>
</organism>